<dbReference type="Gene3D" id="1.25.10.10">
    <property type="entry name" value="Leucine-rich Repeat Variant"/>
    <property type="match status" value="1"/>
</dbReference>
<dbReference type="OMA" id="DFIACPP"/>
<feature type="region of interest" description="Disordered" evidence="12">
    <location>
        <begin position="772"/>
        <end position="797"/>
    </location>
</feature>
<feature type="compositionally biased region" description="Polar residues" evidence="12">
    <location>
        <begin position="1078"/>
        <end position="1087"/>
    </location>
</feature>
<dbReference type="Bgee" id="ENSLOCG00000014096">
    <property type="expression patterns" value="Expressed in testis and 13 other cell types or tissues"/>
</dbReference>
<dbReference type="Proteomes" id="UP000018468">
    <property type="component" value="Linkage group LG2"/>
</dbReference>
<evidence type="ECO:0000256" key="5">
    <source>
        <dbReference type="ARBA" id="ARBA00022490"/>
    </source>
</evidence>
<accession>W5N9Q7</accession>
<feature type="compositionally biased region" description="Low complexity" evidence="12">
    <location>
        <begin position="883"/>
        <end position="893"/>
    </location>
</feature>
<feature type="compositionally biased region" description="Basic and acidic residues" evidence="12">
    <location>
        <begin position="1090"/>
        <end position="1100"/>
    </location>
</feature>
<evidence type="ECO:0000256" key="8">
    <source>
        <dbReference type="ARBA" id="ARBA00023159"/>
    </source>
</evidence>
<evidence type="ECO:0000256" key="12">
    <source>
        <dbReference type="SAM" id="MobiDB-lite"/>
    </source>
</evidence>
<dbReference type="InterPro" id="IPR012980">
    <property type="entry name" value="PELP1_middle"/>
</dbReference>
<dbReference type="InParanoid" id="W5N9Q7"/>
<dbReference type="Pfam" id="PF08167">
    <property type="entry name" value="RIX1"/>
    <property type="match status" value="1"/>
</dbReference>
<dbReference type="PANTHER" id="PTHR34105:SF1">
    <property type="entry name" value="PROLINE-, GLUTAMIC ACID- AND LEUCINE-RICH PROTEIN 1"/>
    <property type="match status" value="1"/>
</dbReference>
<feature type="compositionally biased region" description="Acidic residues" evidence="12">
    <location>
        <begin position="906"/>
        <end position="985"/>
    </location>
</feature>
<keyword evidence="8" id="KW-0010">Activator</keyword>
<dbReference type="AlphaFoldDB" id="W5N9Q7"/>
<dbReference type="GeneID" id="102697534"/>
<evidence type="ECO:0000256" key="3">
    <source>
        <dbReference type="ARBA" id="ARBA00010511"/>
    </source>
</evidence>
<dbReference type="EMBL" id="AHAT01029611">
    <property type="status" value="NOT_ANNOTATED_CDS"/>
    <property type="molecule type" value="Genomic_DNA"/>
</dbReference>
<evidence type="ECO:0000256" key="10">
    <source>
        <dbReference type="ARBA" id="ARBA00023242"/>
    </source>
</evidence>
<dbReference type="Pfam" id="PF08166">
    <property type="entry name" value="PELP1_HEAT"/>
    <property type="match status" value="2"/>
</dbReference>
<feature type="compositionally biased region" description="Basic and acidic residues" evidence="12">
    <location>
        <begin position="998"/>
        <end position="1030"/>
    </location>
</feature>
<dbReference type="KEGG" id="loc:102697534"/>
<dbReference type="OrthoDB" id="20900at2759"/>
<feature type="compositionally biased region" description="Basic and acidic residues" evidence="12">
    <location>
        <begin position="1193"/>
        <end position="1214"/>
    </location>
</feature>
<evidence type="ECO:0000256" key="7">
    <source>
        <dbReference type="ARBA" id="ARBA00022737"/>
    </source>
</evidence>
<feature type="domain" description="PELP1 middle" evidence="13">
    <location>
        <begin position="389"/>
        <end position="442"/>
    </location>
</feature>
<dbReference type="SUPFAM" id="SSF48371">
    <property type="entry name" value="ARM repeat"/>
    <property type="match status" value="1"/>
</dbReference>
<dbReference type="InterPro" id="IPR011989">
    <property type="entry name" value="ARM-like"/>
</dbReference>
<evidence type="ECO:0000256" key="9">
    <source>
        <dbReference type="ARBA" id="ARBA00023163"/>
    </source>
</evidence>
<dbReference type="GeneTree" id="ENSGT00940000167512"/>
<protein>
    <recommendedName>
        <fullName evidence="4">Proline-, glutamic acid- and leucine-rich protein 1</fullName>
    </recommendedName>
    <alternativeName>
        <fullName evidence="11">Modulator of non-genomic activity of estrogen receptor</fullName>
    </alternativeName>
</protein>
<feature type="region of interest" description="Disordered" evidence="12">
    <location>
        <begin position="879"/>
        <end position="1258"/>
    </location>
</feature>
<evidence type="ECO:0000256" key="1">
    <source>
        <dbReference type="ARBA" id="ARBA00004123"/>
    </source>
</evidence>
<evidence type="ECO:0000313" key="16">
    <source>
        <dbReference type="Proteomes" id="UP000018468"/>
    </source>
</evidence>
<keyword evidence="5" id="KW-0963">Cytoplasm</keyword>
<evidence type="ECO:0000256" key="4">
    <source>
        <dbReference type="ARBA" id="ARBA00018417"/>
    </source>
</evidence>
<comment type="subcellular location">
    <subcellularLocation>
        <location evidence="2">Cytoplasm</location>
    </subcellularLocation>
    <subcellularLocation>
        <location evidence="1">Nucleus</location>
    </subcellularLocation>
</comment>
<dbReference type="GO" id="GO:0005737">
    <property type="term" value="C:cytoplasm"/>
    <property type="evidence" value="ECO:0007669"/>
    <property type="project" value="UniProtKB-SubCell"/>
</dbReference>
<feature type="region of interest" description="Disordered" evidence="12">
    <location>
        <begin position="667"/>
        <end position="728"/>
    </location>
</feature>
<dbReference type="GO" id="GO:0006364">
    <property type="term" value="P:rRNA processing"/>
    <property type="evidence" value="ECO:0000318"/>
    <property type="project" value="GO_Central"/>
</dbReference>
<evidence type="ECO:0000256" key="2">
    <source>
        <dbReference type="ARBA" id="ARBA00004496"/>
    </source>
</evidence>
<feature type="compositionally biased region" description="Pro residues" evidence="12">
    <location>
        <begin position="694"/>
        <end position="705"/>
    </location>
</feature>
<feature type="domain" description="PELP1 middle" evidence="13">
    <location>
        <begin position="547"/>
        <end position="613"/>
    </location>
</feature>
<keyword evidence="9" id="KW-0804">Transcription</keyword>
<sequence>MAASAWVDGPTSARLAEGLLSALQEEQPGHLPGLLASYREHGGVSAQSAGVVGNLIGFSNARLSSTKTRFQGLCLLSVLVRDSSSDVFQQHCLSWLRAVQQVIQSQAPLPSVQLAVTILQDLLQYSSQLPELSREIGLNSIPGILTSLLGLKQECHLGAMEGMTACMTYYPRACGSLREKLGAYFLSKMDSDNPKIQEMACACYGRLSSLGGVFERGSRQAEGWAQHLHCLLATAHGVLGQLYEGVEAEGGVQYEGPGIELLLPPLDDTDPLLVLQLRHRYRAVTLALTHTLSVDLSSPVRLPVQSVLNLVCRALAVTAKGISVSGDGCLKLLVLPSLHRDTLELLSTLITVAGSRLVQYSSVLTRLFSQTLSAWTPLPEASPGQQRAYSAVRVALYRSLDLWVRVGGAAASVLQQSPTHSELLLAHLLGDITPGADSIKLRPGRTGMADLAGHPGKAGGKRGKGLDLGEAVGAGITLQRKSDVLANQDTCLSALRALRQIVLTSGTLLKEDTHKRLQELALPLCVRLQQCGGAAEAGGLYASPLARRALYQLVLALVLVPSPRWPPPLHCAVRIFSQGLNDPSVQVSSFCSEALTVCNSLLHPRTPSIALPLPSLALKSSPAPPAVPTTATASAPQAALSLPSLLGTPAQGPASFTARHPIGLAQGLLGGPLDNHLPLQPPALPQSATHQQHPPAPQPHLPPPAGDLLSTPQLGDPGALGGPEGHRPVFVRYDKEEPEDVEISLESDSDDSVVIVPEGMLQNKQELTQTVPGSAMGPAAVGSGTRRLGEEGGAEAGVHSPLANELPAHQILPPNSAVMNAFPSQNQTQVSGLVTPPALQAPAGSLGESLPPAQLQQMLMQPPQPAALSLSMQMQLVQTPRLQQQQQQQQQQQGEEDLTVININSSDEEEEEDELEDEEEEEEEGLEDLEEEDEEGSEFAEEEEEEEYYGEEEEFEEEGEFEEEEEEGVMEGEEIEEEEEEEEGEVLPSEEGAVMMDPRGEREGLTGVFELERERDGEEGDERERVDVEAYKQPLDLEVMKEGEGLEGEGRVLEEVNGDGGGREEEREAFPPQEKAESSPSQGTVGQEMQGKEAQPKVEGVEVPGQELTQELGTAQEILPSQAEEKATSSQDQDLEPVQEVKSSLELKGEELSQGELAAKLQEDVSERQERAGPEEEALGQEVRSSAPEEEIGCARERDIEEHAEERQGKRKREEEEEDLTEQSAEKKKPAEDSMASMLADFVDCPPDDEEEPPKLDT</sequence>
<reference evidence="15" key="2">
    <citation type="submission" date="2025-08" db="UniProtKB">
        <authorList>
            <consortium name="Ensembl"/>
        </authorList>
    </citation>
    <scope>IDENTIFICATION</scope>
</reference>
<evidence type="ECO:0000256" key="6">
    <source>
        <dbReference type="ARBA" id="ARBA00022491"/>
    </source>
</evidence>
<dbReference type="FunCoup" id="W5N9Q7">
    <property type="interactions" value="552"/>
</dbReference>
<evidence type="ECO:0000259" key="14">
    <source>
        <dbReference type="Pfam" id="PF08167"/>
    </source>
</evidence>
<proteinExistence type="inferred from homology"/>
<keyword evidence="6" id="KW-0678">Repressor</keyword>
<organism evidence="15 16">
    <name type="scientific">Lepisosteus oculatus</name>
    <name type="common">Spotted gar</name>
    <dbReference type="NCBI Taxonomy" id="7918"/>
    <lineage>
        <taxon>Eukaryota</taxon>
        <taxon>Metazoa</taxon>
        <taxon>Chordata</taxon>
        <taxon>Craniata</taxon>
        <taxon>Vertebrata</taxon>
        <taxon>Euteleostomi</taxon>
        <taxon>Actinopterygii</taxon>
        <taxon>Neopterygii</taxon>
        <taxon>Holostei</taxon>
        <taxon>Semionotiformes</taxon>
        <taxon>Lepisosteidae</taxon>
        <taxon>Lepisosteus</taxon>
    </lineage>
</organism>
<feature type="compositionally biased region" description="Basic and acidic residues" evidence="12">
    <location>
        <begin position="1061"/>
        <end position="1077"/>
    </location>
</feature>
<dbReference type="HOGENOM" id="CLU_007599_1_0_1"/>
<keyword evidence="16" id="KW-1185">Reference proteome</keyword>
<comment type="similarity">
    <text evidence="3">Belongs to the RIX1/PELP1 family.</text>
</comment>
<reference evidence="16" key="1">
    <citation type="submission" date="2011-12" db="EMBL/GenBank/DDBJ databases">
        <title>The Draft Genome of Lepisosteus oculatus.</title>
        <authorList>
            <consortium name="The Broad Institute Genome Assembly &amp; Analysis Group"/>
            <consortium name="Computational R&amp;D Group"/>
            <consortium name="and Sequencing Platform"/>
            <person name="Di Palma F."/>
            <person name="Alfoldi J."/>
            <person name="Johnson J."/>
            <person name="Berlin A."/>
            <person name="Gnerre S."/>
            <person name="Jaffe D."/>
            <person name="MacCallum I."/>
            <person name="Young S."/>
            <person name="Walker B.J."/>
            <person name="Lander E.S."/>
            <person name="Lindblad-Toh K."/>
        </authorList>
    </citation>
    <scope>NUCLEOTIDE SEQUENCE [LARGE SCALE GENOMIC DNA]</scope>
</reference>
<evidence type="ECO:0000256" key="11">
    <source>
        <dbReference type="ARBA" id="ARBA00030054"/>
    </source>
</evidence>
<keyword evidence="7" id="KW-0677">Repeat</keyword>
<feature type="compositionally biased region" description="Basic and acidic residues" evidence="12">
    <location>
        <begin position="1161"/>
        <end position="1174"/>
    </location>
</feature>
<reference evidence="15" key="3">
    <citation type="submission" date="2025-09" db="UniProtKB">
        <authorList>
            <consortium name="Ensembl"/>
        </authorList>
    </citation>
    <scope>IDENTIFICATION</scope>
</reference>
<evidence type="ECO:0000313" key="15">
    <source>
        <dbReference type="Ensembl" id="ENSLOCP00000017366.1"/>
    </source>
</evidence>
<dbReference type="STRING" id="7918.ENSLOCP00000017366"/>
<evidence type="ECO:0000259" key="13">
    <source>
        <dbReference type="Pfam" id="PF08166"/>
    </source>
</evidence>
<feature type="domain" description="Pre-rRNA-processing protein RIX1 N-terminal" evidence="14">
    <location>
        <begin position="19"/>
        <end position="194"/>
    </location>
</feature>
<dbReference type="InterPro" id="IPR012583">
    <property type="entry name" value="RIX1_N"/>
</dbReference>
<dbReference type="GO" id="GO:0005634">
    <property type="term" value="C:nucleus"/>
    <property type="evidence" value="ECO:0000318"/>
    <property type="project" value="GO_Central"/>
</dbReference>
<dbReference type="Ensembl" id="ENSLOCT00000017397.1">
    <property type="protein sequence ID" value="ENSLOCP00000017366.1"/>
    <property type="gene ID" value="ENSLOCG00000014096.1"/>
</dbReference>
<feature type="compositionally biased region" description="Basic and acidic residues" evidence="12">
    <location>
        <begin position="1038"/>
        <end position="1054"/>
    </location>
</feature>
<keyword evidence="10" id="KW-0539">Nucleus</keyword>
<dbReference type="CTD" id="27043"/>
<dbReference type="InterPro" id="IPR016024">
    <property type="entry name" value="ARM-type_fold"/>
</dbReference>
<dbReference type="PANTHER" id="PTHR34105">
    <property type="entry name" value="PROLINE-, GLUTAMIC ACID- AND LEUCINE-RICH PROTEIN 1"/>
    <property type="match status" value="1"/>
</dbReference>
<dbReference type="eggNOG" id="KOG1808">
    <property type="taxonomic scope" value="Eukaryota"/>
</dbReference>
<name>W5N9Q7_LEPOC</name>